<evidence type="ECO:0000313" key="5">
    <source>
        <dbReference type="EMBL" id="RFU53509.1"/>
    </source>
</evidence>
<dbReference type="Pfam" id="PF21378">
    <property type="entry name" value="YceM-like_C"/>
    <property type="match status" value="1"/>
</dbReference>
<accession>A0A346NF00</accession>
<dbReference type="SUPFAM" id="SSF55347">
    <property type="entry name" value="Glyceraldehyde-3-phosphate dehydrogenase-like, C-terminal domain"/>
    <property type="match status" value="1"/>
</dbReference>
<evidence type="ECO:0000313" key="3">
    <source>
        <dbReference type="EMBL" id="AXQ79595.1"/>
    </source>
</evidence>
<dbReference type="InterPro" id="IPR036291">
    <property type="entry name" value="NAD(P)-bd_dom_sf"/>
</dbReference>
<proteinExistence type="predicted"/>
<dbReference type="EMBL" id="QVQY01000005">
    <property type="protein sequence ID" value="RFU51510.1"/>
    <property type="molecule type" value="Genomic_DNA"/>
</dbReference>
<dbReference type="Gene3D" id="3.40.50.720">
    <property type="entry name" value="NAD(P)-binding Rossmann-like Domain"/>
    <property type="match status" value="1"/>
</dbReference>
<dbReference type="OrthoDB" id="9815825at2"/>
<dbReference type="EMBL" id="QVQZ01000006">
    <property type="protein sequence ID" value="RFU53509.1"/>
    <property type="molecule type" value="Genomic_DNA"/>
</dbReference>
<evidence type="ECO:0000313" key="6">
    <source>
        <dbReference type="Proteomes" id="UP000246115"/>
    </source>
</evidence>
<dbReference type="Proteomes" id="UP000264056">
    <property type="component" value="Unassembled WGS sequence"/>
</dbReference>
<feature type="domain" description="YceM-like C-terminal" evidence="2">
    <location>
        <begin position="139"/>
        <end position="238"/>
    </location>
</feature>
<accession>A0A372KMK3</accession>
<dbReference type="Gene3D" id="3.30.360.10">
    <property type="entry name" value="Dihydrodipicolinate Reductase, domain 2"/>
    <property type="match status" value="1"/>
</dbReference>
<evidence type="ECO:0000313" key="4">
    <source>
        <dbReference type="EMBL" id="RFU51510.1"/>
    </source>
</evidence>
<dbReference type="PANTHER" id="PTHR43708">
    <property type="entry name" value="CONSERVED EXPRESSED OXIDOREDUCTASE (EUROFUNG)"/>
    <property type="match status" value="1"/>
</dbReference>
<dbReference type="Proteomes" id="UP000262901">
    <property type="component" value="Unassembled WGS sequence"/>
</dbReference>
<dbReference type="PANTHER" id="PTHR43708:SF4">
    <property type="entry name" value="OXIDOREDUCTASE YCEM-RELATED"/>
    <property type="match status" value="1"/>
</dbReference>
<dbReference type="InterPro" id="IPR051317">
    <property type="entry name" value="Gfo/Idh/MocA_oxidoreduct"/>
</dbReference>
<dbReference type="InterPro" id="IPR000683">
    <property type="entry name" value="Gfo/Idh/MocA-like_OxRdtase_N"/>
</dbReference>
<reference evidence="3" key="4">
    <citation type="journal article" date="2019" name="Int. J. Syst. Evol. Microbiol.">
        <title>Streptococcus chenjunshii sp. nov. isolated from feces of Tibetan antelopes.</title>
        <authorList>
            <person name="Tian Z."/>
            <person name="Lu S."/>
            <person name="Jin D."/>
            <person name="Yang J."/>
            <person name="Pu J."/>
            <person name="Lai X.H."/>
            <person name="Bai X.N."/>
            <person name="Wu X.M."/>
            <person name="Li J."/>
            <person name="Wang S."/>
            <person name="Xu J."/>
        </authorList>
    </citation>
    <scope>NUCLEOTIDE SEQUENCE</scope>
    <source>
        <strain evidence="3">Z15</strain>
    </source>
</reference>
<organism evidence="5 7">
    <name type="scientific">Streptococcus chenjunshii</name>
    <dbReference type="NCBI Taxonomy" id="2173853"/>
    <lineage>
        <taxon>Bacteria</taxon>
        <taxon>Bacillati</taxon>
        <taxon>Bacillota</taxon>
        <taxon>Bacilli</taxon>
        <taxon>Lactobacillales</taxon>
        <taxon>Streptococcaceae</taxon>
        <taxon>Streptococcus</taxon>
    </lineage>
</organism>
<dbReference type="AlphaFoldDB" id="A0A372KMK3"/>
<sequence>MLNIGIIGLGSISQKAYLPYMRQLTGIRWHLFTRKAEVLQEAASLFGQAEIYGSLEELAAAPLDGVFIHTATEVHWKTAELFLKRGLPVYMDKPLTESYESSRALYNLAAENGTFLMAGFNRRFAPRVTELKTISNKTRIIASKNDINAPADFQYKLFDLFIHPLDTALFLMDQQPVNGWFICKKQNSQLVQIKVIFESETELAEVSMNLQAGSRQEVIEVQSPQETHTLINLSEMTVYQGDKSYGKSFGSWDTTLYKRGFEGVIDRFLQAVLDHKEEGAIVFKNPVTEQSSLLSHWICDQINRSEHSFGCLSMTLPD</sequence>
<evidence type="ECO:0000259" key="1">
    <source>
        <dbReference type="Pfam" id="PF01408"/>
    </source>
</evidence>
<dbReference type="Proteomes" id="UP000246115">
    <property type="component" value="Chromosome"/>
</dbReference>
<dbReference type="EMBL" id="CP031733">
    <property type="protein sequence ID" value="AXQ79595.1"/>
    <property type="molecule type" value="Genomic_DNA"/>
</dbReference>
<dbReference type="Pfam" id="PF01408">
    <property type="entry name" value="GFO_IDH_MocA"/>
    <property type="match status" value="1"/>
</dbReference>
<evidence type="ECO:0000259" key="2">
    <source>
        <dbReference type="Pfam" id="PF21378"/>
    </source>
</evidence>
<reference evidence="5 7" key="2">
    <citation type="submission" date="2018-08" db="EMBL/GenBank/DDBJ databases">
        <title>Draft genome of Streptococcus sp. nov. Z1.</title>
        <authorList>
            <person name="Tian Z."/>
        </authorList>
    </citation>
    <scope>NUCLEOTIDE SEQUENCE [LARGE SCALE GENOMIC DNA]</scope>
    <source>
        <strain evidence="5">Z1</strain>
        <strain evidence="7">Z1(2018)</strain>
    </source>
</reference>
<dbReference type="GO" id="GO:0000166">
    <property type="term" value="F:nucleotide binding"/>
    <property type="evidence" value="ECO:0007669"/>
    <property type="project" value="InterPro"/>
</dbReference>
<dbReference type="SUPFAM" id="SSF51735">
    <property type="entry name" value="NAD(P)-binding Rossmann-fold domains"/>
    <property type="match status" value="1"/>
</dbReference>
<name>A0A372KMK3_9STRE</name>
<protein>
    <submittedName>
        <fullName evidence="5">Gfo/Idh/MocA family oxidoreductase</fullName>
    </submittedName>
</protein>
<reference evidence="6" key="3">
    <citation type="submission" date="2018-08" db="EMBL/GenBank/DDBJ databases">
        <title>Streptococcus chenjunshii sp. nov., isolated from stools sample of the Tibetan antelope in the Qinghai-Tibet plateau, China.</title>
        <authorList>
            <person name="Tian Z."/>
        </authorList>
    </citation>
    <scope>NUCLEOTIDE SEQUENCE [LARGE SCALE GENOMIC DNA]</scope>
    <source>
        <strain evidence="6">Z15</strain>
    </source>
</reference>
<dbReference type="InterPro" id="IPR048477">
    <property type="entry name" value="YceM-like_C"/>
</dbReference>
<keyword evidence="8" id="KW-1185">Reference proteome</keyword>
<reference evidence="4 8" key="1">
    <citation type="submission" date="2018-08" db="EMBL/GenBank/DDBJ databases">
        <title>Draft genome of Streptococcus sp .nov. Z2.</title>
        <authorList>
            <person name="Tian Z."/>
        </authorList>
    </citation>
    <scope>NUCLEOTIDE SEQUENCE [LARGE SCALE GENOMIC DNA]</scope>
    <source>
        <strain evidence="4 8">Z2</strain>
    </source>
</reference>
<dbReference type="KEGG" id="schj:DDV21_011255"/>
<evidence type="ECO:0000313" key="8">
    <source>
        <dbReference type="Proteomes" id="UP000264056"/>
    </source>
</evidence>
<evidence type="ECO:0000313" key="7">
    <source>
        <dbReference type="Proteomes" id="UP000262901"/>
    </source>
</evidence>
<dbReference type="RefSeq" id="WP_116877810.1">
    <property type="nucleotide sequence ID" value="NZ_CP031733.1"/>
</dbReference>
<gene>
    <name evidence="3" type="ORF">DDV21_011255</name>
    <name evidence="4" type="ORF">DDV22_03310</name>
    <name evidence="5" type="ORF">DDV23_03930</name>
</gene>
<feature type="domain" description="Gfo/Idh/MocA-like oxidoreductase N-terminal" evidence="1">
    <location>
        <begin position="2"/>
        <end position="120"/>
    </location>
</feature>